<sequence>MVGSPFTWSNYRDKASWARLDCFLLSLEILLWYPNLLQYGLSRSLSDHNVILIGEKDVEWGPKPFRFFNGWLEDKELMKEAIRGWNGCKVEGSKGWSLATKTKGAKNNMRKWLSGNKKSENKGRIIENRLETVEVLAESEGWNERLRKQRLELLSKLWKELRKEEQLWRQKSRVGWLVEGRRQKLRNSFILW</sequence>
<dbReference type="PANTHER" id="PTHR33710">
    <property type="entry name" value="BNAC02G09200D PROTEIN"/>
    <property type="match status" value="1"/>
</dbReference>
<reference evidence="1" key="1">
    <citation type="journal article" date="2023" name="Plant J.">
        <title>Genome sequences and population genomics provide insights into the demographic history, inbreeding, and mutation load of two 'living fossil' tree species of Dipteronia.</title>
        <authorList>
            <person name="Feng Y."/>
            <person name="Comes H.P."/>
            <person name="Chen J."/>
            <person name="Zhu S."/>
            <person name="Lu R."/>
            <person name="Zhang X."/>
            <person name="Li P."/>
            <person name="Qiu J."/>
            <person name="Olsen K.M."/>
            <person name="Qiu Y."/>
        </authorList>
    </citation>
    <scope>NUCLEOTIDE SEQUENCE</scope>
    <source>
        <strain evidence="1">NBL</strain>
    </source>
</reference>
<proteinExistence type="predicted"/>
<evidence type="ECO:0000313" key="2">
    <source>
        <dbReference type="Proteomes" id="UP001281410"/>
    </source>
</evidence>
<dbReference type="PANTHER" id="PTHR33710:SF64">
    <property type="entry name" value="ENDONUCLEASE_EXONUCLEASE_PHOSPHATASE DOMAIN-CONTAINING PROTEIN"/>
    <property type="match status" value="1"/>
</dbReference>
<dbReference type="AlphaFoldDB" id="A0AAE0EJC5"/>
<dbReference type="Proteomes" id="UP001281410">
    <property type="component" value="Unassembled WGS sequence"/>
</dbReference>
<evidence type="ECO:0008006" key="3">
    <source>
        <dbReference type="Google" id="ProtNLM"/>
    </source>
</evidence>
<protein>
    <recommendedName>
        <fullName evidence="3">Reverse transcriptase</fullName>
    </recommendedName>
</protein>
<comment type="caution">
    <text evidence="1">The sequence shown here is derived from an EMBL/GenBank/DDBJ whole genome shotgun (WGS) entry which is preliminary data.</text>
</comment>
<gene>
    <name evidence="1" type="ORF">Dsin_000386</name>
</gene>
<dbReference type="EMBL" id="JANJYJ010000001">
    <property type="protein sequence ID" value="KAK3228505.1"/>
    <property type="molecule type" value="Genomic_DNA"/>
</dbReference>
<organism evidence="1 2">
    <name type="scientific">Dipteronia sinensis</name>
    <dbReference type="NCBI Taxonomy" id="43782"/>
    <lineage>
        <taxon>Eukaryota</taxon>
        <taxon>Viridiplantae</taxon>
        <taxon>Streptophyta</taxon>
        <taxon>Embryophyta</taxon>
        <taxon>Tracheophyta</taxon>
        <taxon>Spermatophyta</taxon>
        <taxon>Magnoliopsida</taxon>
        <taxon>eudicotyledons</taxon>
        <taxon>Gunneridae</taxon>
        <taxon>Pentapetalae</taxon>
        <taxon>rosids</taxon>
        <taxon>malvids</taxon>
        <taxon>Sapindales</taxon>
        <taxon>Sapindaceae</taxon>
        <taxon>Hippocastanoideae</taxon>
        <taxon>Acereae</taxon>
        <taxon>Dipteronia</taxon>
    </lineage>
</organism>
<accession>A0AAE0EJC5</accession>
<evidence type="ECO:0000313" key="1">
    <source>
        <dbReference type="EMBL" id="KAK3228505.1"/>
    </source>
</evidence>
<name>A0AAE0EJC5_9ROSI</name>
<keyword evidence="2" id="KW-1185">Reference proteome</keyword>